<keyword evidence="3" id="KW-0805">Transcription regulation</keyword>
<evidence type="ECO:0000256" key="6">
    <source>
        <dbReference type="ARBA" id="ARBA00023242"/>
    </source>
</evidence>
<dbReference type="InterPro" id="IPR050815">
    <property type="entry name" value="TF_fung"/>
</dbReference>
<dbReference type="Proteomes" id="UP001316803">
    <property type="component" value="Unassembled WGS sequence"/>
</dbReference>
<evidence type="ECO:0000256" key="7">
    <source>
        <dbReference type="SAM" id="MobiDB-lite"/>
    </source>
</evidence>
<keyword evidence="6" id="KW-0539">Nucleus</keyword>
<organism evidence="9 10">
    <name type="scientific">Knufia fluminis</name>
    <dbReference type="NCBI Taxonomy" id="191047"/>
    <lineage>
        <taxon>Eukaryota</taxon>
        <taxon>Fungi</taxon>
        <taxon>Dikarya</taxon>
        <taxon>Ascomycota</taxon>
        <taxon>Pezizomycotina</taxon>
        <taxon>Eurotiomycetes</taxon>
        <taxon>Chaetothyriomycetidae</taxon>
        <taxon>Chaetothyriales</taxon>
        <taxon>Trichomeriaceae</taxon>
        <taxon>Knufia</taxon>
    </lineage>
</organism>
<dbReference type="CDD" id="cd12148">
    <property type="entry name" value="fungal_TF_MHR"/>
    <property type="match status" value="1"/>
</dbReference>
<proteinExistence type="predicted"/>
<dbReference type="SMART" id="SM00906">
    <property type="entry name" value="Fungal_trans"/>
    <property type="match status" value="1"/>
</dbReference>
<dbReference type="GO" id="GO:0005634">
    <property type="term" value="C:nucleus"/>
    <property type="evidence" value="ECO:0007669"/>
    <property type="project" value="UniProtKB-SubCell"/>
</dbReference>
<evidence type="ECO:0000313" key="10">
    <source>
        <dbReference type="Proteomes" id="UP001316803"/>
    </source>
</evidence>
<comment type="subcellular location">
    <subcellularLocation>
        <location evidence="1">Nucleus</location>
    </subcellularLocation>
</comment>
<accession>A0AAN8E8I4</accession>
<dbReference type="GO" id="GO:0003677">
    <property type="term" value="F:DNA binding"/>
    <property type="evidence" value="ECO:0007669"/>
    <property type="project" value="UniProtKB-KW"/>
</dbReference>
<dbReference type="PANTHER" id="PTHR47338">
    <property type="entry name" value="ZN(II)2CYS6 TRANSCRIPTION FACTOR (EUROFUNG)-RELATED"/>
    <property type="match status" value="1"/>
</dbReference>
<dbReference type="EMBL" id="JAKLMC020000041">
    <property type="protein sequence ID" value="KAK5948974.1"/>
    <property type="molecule type" value="Genomic_DNA"/>
</dbReference>
<sequence>MSSLEARLQEQMASAAAPANLPDVGLPEMQLPCDNSDTHLQEQMVSAAAPVNFPDMGLPDMQLPCDTSMFQFNAQLPTPPTTTNRTATFLPQEMSMDMDMEVLQTFGYGIDPEIPELVRADLDQMFFERAHSFAPILQRRRYFSWANQPSKTEAQRGLQYALWTLASTFSTQSEYLRVTLRTAALRILDTLENRDLDPYSIEIEHAQARVILLIHDFLKSSFDLGWLGAATCFRLLQYIRLYEMDSPQQVSKRTAAAQDEDKVHTEELRRTFWVAYTIDCFINLRSERPLTFQETAIIVRLPVPEEQFQYGRLSRQNLLSEAVNLFTDQGYCPFSESIIIATICTRAMLHAQQAAVENVYSRVTSRFWDRHFWIEELLKARSLVLGLHDSESMMDTDGLLIFAKMASHSIMLYLCQILESKTWITPEDQDAVLKVKERTAQAAQELAVLADSVVQLNRFKDRHGDFGLDNINIQQITQLLSGMRSMSRLADDAYTNASMPALASTSM</sequence>
<keyword evidence="4" id="KW-0238">DNA-binding</keyword>
<comment type="caution">
    <text evidence="9">The sequence shown here is derived from an EMBL/GenBank/DDBJ whole genome shotgun (WGS) entry which is preliminary data.</text>
</comment>
<dbReference type="GO" id="GO:0000981">
    <property type="term" value="F:DNA-binding transcription factor activity, RNA polymerase II-specific"/>
    <property type="evidence" value="ECO:0007669"/>
    <property type="project" value="InterPro"/>
</dbReference>
<keyword evidence="10" id="KW-1185">Reference proteome</keyword>
<evidence type="ECO:0000256" key="5">
    <source>
        <dbReference type="ARBA" id="ARBA00023163"/>
    </source>
</evidence>
<dbReference type="InterPro" id="IPR007219">
    <property type="entry name" value="XnlR_reg_dom"/>
</dbReference>
<evidence type="ECO:0000256" key="3">
    <source>
        <dbReference type="ARBA" id="ARBA00023015"/>
    </source>
</evidence>
<evidence type="ECO:0000256" key="1">
    <source>
        <dbReference type="ARBA" id="ARBA00004123"/>
    </source>
</evidence>
<keyword evidence="2" id="KW-0479">Metal-binding</keyword>
<dbReference type="AlphaFoldDB" id="A0AAN8E8I4"/>
<evidence type="ECO:0000256" key="2">
    <source>
        <dbReference type="ARBA" id="ARBA00022723"/>
    </source>
</evidence>
<reference evidence="9 10" key="1">
    <citation type="submission" date="2022-12" db="EMBL/GenBank/DDBJ databases">
        <title>Genomic features and morphological characterization of a novel Knufia sp. strain isolated from spacecraft assembly facility.</title>
        <authorList>
            <person name="Teixeira M."/>
            <person name="Chander A.M."/>
            <person name="Stajich J.E."/>
            <person name="Venkateswaran K."/>
        </authorList>
    </citation>
    <scope>NUCLEOTIDE SEQUENCE [LARGE SCALE GENOMIC DNA]</scope>
    <source>
        <strain evidence="9 10">FJI-L2-BK-P2</strain>
    </source>
</reference>
<feature type="region of interest" description="Disordered" evidence="7">
    <location>
        <begin position="1"/>
        <end position="27"/>
    </location>
</feature>
<dbReference type="Pfam" id="PF04082">
    <property type="entry name" value="Fungal_trans"/>
    <property type="match status" value="1"/>
</dbReference>
<keyword evidence="5" id="KW-0804">Transcription</keyword>
<evidence type="ECO:0000313" key="9">
    <source>
        <dbReference type="EMBL" id="KAK5948974.1"/>
    </source>
</evidence>
<name>A0AAN8E8I4_9EURO</name>
<dbReference type="PANTHER" id="PTHR47338:SF3">
    <property type="entry name" value="C6 FINGER DOMAIN TRANSCRIPTION FACTOR DBAA-RELATED"/>
    <property type="match status" value="1"/>
</dbReference>
<dbReference type="GO" id="GO:0006351">
    <property type="term" value="P:DNA-templated transcription"/>
    <property type="evidence" value="ECO:0007669"/>
    <property type="project" value="InterPro"/>
</dbReference>
<dbReference type="GO" id="GO:0008270">
    <property type="term" value="F:zinc ion binding"/>
    <property type="evidence" value="ECO:0007669"/>
    <property type="project" value="InterPro"/>
</dbReference>
<evidence type="ECO:0000256" key="4">
    <source>
        <dbReference type="ARBA" id="ARBA00023125"/>
    </source>
</evidence>
<evidence type="ECO:0000259" key="8">
    <source>
        <dbReference type="SMART" id="SM00906"/>
    </source>
</evidence>
<feature type="domain" description="Xylanolytic transcriptional activator regulatory" evidence="8">
    <location>
        <begin position="225"/>
        <end position="308"/>
    </location>
</feature>
<protein>
    <recommendedName>
        <fullName evidence="8">Xylanolytic transcriptional activator regulatory domain-containing protein</fullName>
    </recommendedName>
</protein>
<gene>
    <name evidence="9" type="ORF">OHC33_010060</name>
</gene>